<sequence length="308" mass="33944">MFLNNLIFIVNVQVNGEKNKRHSLHSAEAGHRDFSKRTGRPRTVRGDRLIVDGTSYTLDRLDGLDFGGDSGIRRRSEPSTPTSTKHFGEVVADELLSQEVEQQAGDEITLNEGNAPNQTDDYVLAGGTKKLKALQPIKVRTRSQKQSGHIASNCPNPLDGDIPHQNEEGPSNSNNHEQITTDNELAENSGLDQTTSLTTPQKRNLSQISTTSNPNSQVSETSSNASIAAMPPPNNSTALTKSTKQTKKKRKTDLTSGPEHMLSENTKSIIKGIYEENPKNSLFQSTTFSPFTKHIRQQQPIRRSPQVH</sequence>
<feature type="compositionally biased region" description="Polar residues" evidence="1">
    <location>
        <begin position="168"/>
        <end position="178"/>
    </location>
</feature>
<keyword evidence="3" id="KW-1185">Reference proteome</keyword>
<dbReference type="Proteomes" id="UP001516400">
    <property type="component" value="Unassembled WGS sequence"/>
</dbReference>
<gene>
    <name evidence="2" type="ORF">HHI36_001763</name>
</gene>
<feature type="region of interest" description="Disordered" evidence="1">
    <location>
        <begin position="135"/>
        <end position="178"/>
    </location>
</feature>
<feature type="compositionally biased region" description="Polar residues" evidence="1">
    <location>
        <begin position="144"/>
        <end position="155"/>
    </location>
</feature>
<proteinExistence type="predicted"/>
<organism evidence="2 3">
    <name type="scientific">Cryptolaemus montrouzieri</name>
    <dbReference type="NCBI Taxonomy" id="559131"/>
    <lineage>
        <taxon>Eukaryota</taxon>
        <taxon>Metazoa</taxon>
        <taxon>Ecdysozoa</taxon>
        <taxon>Arthropoda</taxon>
        <taxon>Hexapoda</taxon>
        <taxon>Insecta</taxon>
        <taxon>Pterygota</taxon>
        <taxon>Neoptera</taxon>
        <taxon>Endopterygota</taxon>
        <taxon>Coleoptera</taxon>
        <taxon>Polyphaga</taxon>
        <taxon>Cucujiformia</taxon>
        <taxon>Coccinelloidea</taxon>
        <taxon>Coccinellidae</taxon>
        <taxon>Scymninae</taxon>
        <taxon>Scymnini</taxon>
        <taxon>Cryptolaemus</taxon>
    </lineage>
</organism>
<dbReference type="AlphaFoldDB" id="A0ABD2P990"/>
<evidence type="ECO:0000313" key="3">
    <source>
        <dbReference type="Proteomes" id="UP001516400"/>
    </source>
</evidence>
<dbReference type="EMBL" id="JABFTP020000185">
    <property type="protein sequence ID" value="KAL3287288.1"/>
    <property type="molecule type" value="Genomic_DNA"/>
</dbReference>
<evidence type="ECO:0000256" key="1">
    <source>
        <dbReference type="SAM" id="MobiDB-lite"/>
    </source>
</evidence>
<feature type="region of interest" description="Disordered" evidence="1">
    <location>
        <begin position="193"/>
        <end position="261"/>
    </location>
</feature>
<accession>A0ABD2P990</accession>
<reference evidence="2 3" key="1">
    <citation type="journal article" date="2021" name="BMC Biol.">
        <title>Horizontally acquired antibacterial genes associated with adaptive radiation of ladybird beetles.</title>
        <authorList>
            <person name="Li H.S."/>
            <person name="Tang X.F."/>
            <person name="Huang Y.H."/>
            <person name="Xu Z.Y."/>
            <person name="Chen M.L."/>
            <person name="Du X.Y."/>
            <person name="Qiu B.Y."/>
            <person name="Chen P.T."/>
            <person name="Zhang W."/>
            <person name="Slipinski A."/>
            <person name="Escalona H.E."/>
            <person name="Waterhouse R.M."/>
            <person name="Zwick A."/>
            <person name="Pang H."/>
        </authorList>
    </citation>
    <scope>NUCLEOTIDE SEQUENCE [LARGE SCALE GENOMIC DNA]</scope>
    <source>
        <strain evidence="2">SYSU2018</strain>
    </source>
</reference>
<name>A0ABD2P990_9CUCU</name>
<comment type="caution">
    <text evidence="2">The sequence shown here is derived from an EMBL/GenBank/DDBJ whole genome shotgun (WGS) entry which is preliminary data.</text>
</comment>
<protein>
    <submittedName>
        <fullName evidence="2">Uncharacterized protein</fullName>
    </submittedName>
</protein>
<evidence type="ECO:0000313" key="2">
    <source>
        <dbReference type="EMBL" id="KAL3287288.1"/>
    </source>
</evidence>
<feature type="compositionally biased region" description="Polar residues" evidence="1">
    <location>
        <begin position="193"/>
        <end position="226"/>
    </location>
</feature>